<dbReference type="GO" id="GO:0048472">
    <property type="term" value="F:threonine-phosphate decarboxylase activity"/>
    <property type="evidence" value="ECO:0007669"/>
    <property type="project" value="InterPro"/>
</dbReference>
<dbReference type="EMBL" id="NMVO01000014">
    <property type="protein sequence ID" value="OYO12978.1"/>
    <property type="molecule type" value="Genomic_DNA"/>
</dbReference>
<dbReference type="NCBIfam" id="TIGR00380">
    <property type="entry name" value="cobal_cbiB"/>
    <property type="match status" value="1"/>
</dbReference>
<evidence type="ECO:0000256" key="3">
    <source>
        <dbReference type="ARBA" id="ARBA00006263"/>
    </source>
</evidence>
<evidence type="ECO:0000256" key="4">
    <source>
        <dbReference type="ARBA" id="ARBA00022475"/>
    </source>
</evidence>
<comment type="function">
    <text evidence="9">Converts cobyric acid to cobinamide by the addition of aminopropanol on the F carboxylic group.</text>
</comment>
<dbReference type="Proteomes" id="UP000215896">
    <property type="component" value="Unassembled WGS sequence"/>
</dbReference>
<evidence type="ECO:0000256" key="5">
    <source>
        <dbReference type="ARBA" id="ARBA00022573"/>
    </source>
</evidence>
<dbReference type="GO" id="GO:0015420">
    <property type="term" value="F:ABC-type vitamin B12 transporter activity"/>
    <property type="evidence" value="ECO:0007669"/>
    <property type="project" value="UniProtKB-UniRule"/>
</dbReference>
<keyword evidence="8 9" id="KW-0472">Membrane</keyword>
<dbReference type="InterPro" id="IPR004485">
    <property type="entry name" value="Cobalamin_biosynth_CobD/CbiB"/>
</dbReference>
<feature type="transmembrane region" description="Helical" evidence="9">
    <location>
        <begin position="341"/>
        <end position="358"/>
    </location>
</feature>
<protein>
    <recommendedName>
        <fullName evidence="9">Cobalamin biosynthesis protein CobD</fullName>
    </recommendedName>
</protein>
<dbReference type="Pfam" id="PF03186">
    <property type="entry name" value="CobD_Cbib"/>
    <property type="match status" value="1"/>
</dbReference>
<comment type="subcellular location">
    <subcellularLocation>
        <location evidence="1 9">Cell membrane</location>
        <topology evidence="1 9">Multi-pass membrane protein</topology>
    </subcellularLocation>
</comment>
<evidence type="ECO:0000256" key="9">
    <source>
        <dbReference type="HAMAP-Rule" id="MF_00024"/>
    </source>
</evidence>
<keyword evidence="5 9" id="KW-0169">Cobalamin biosynthesis</keyword>
<dbReference type="OrthoDB" id="9811967at2"/>
<evidence type="ECO:0000313" key="10">
    <source>
        <dbReference type="EMBL" id="OYO12978.1"/>
    </source>
</evidence>
<sequence>MHPAVHQSPLRHRLDGLLGGELLFRPVWIGHTSTVGPAAPHRHRPRGAIAPYTDAVPLPALLLGWLADEALGDPRRGHPVAGFGRLAQRLERRCWRDTRAAGVAYEILLVGGTIGAAVWLDRVTRATALRLPVRIAATWLVLGGRSLRREAAAVDELIAADDLPAARERIRSLVGRDPSTLGPDELARAAIESVAENTGDAVVAPLFWGAVAGLPGLLGYRAINTLDAMVGHRSDRYRRFGWAAARVDDLANWLPARCCAGLAVLLAPVVGGSPARALRTIRRDAHRHPSPNAGPIEAAFAGALGVRLGGRNSYAGQVEDRGQLGDGSPPRRTDIARASRLAFAVAAAAALLAGATRLK</sequence>
<comment type="caution">
    <text evidence="9">Lacks conserved residue(s) required for the propagation of feature annotation.</text>
</comment>
<accession>A0A255GAN7</accession>
<organism evidence="10 11">
    <name type="scientific">Enemella evansiae</name>
    <dbReference type="NCBI Taxonomy" id="2016499"/>
    <lineage>
        <taxon>Bacteria</taxon>
        <taxon>Bacillati</taxon>
        <taxon>Actinomycetota</taxon>
        <taxon>Actinomycetes</taxon>
        <taxon>Propionibacteriales</taxon>
        <taxon>Propionibacteriaceae</taxon>
        <taxon>Enemella</taxon>
    </lineage>
</organism>
<evidence type="ECO:0000256" key="1">
    <source>
        <dbReference type="ARBA" id="ARBA00004651"/>
    </source>
</evidence>
<comment type="caution">
    <text evidence="10">The sequence shown here is derived from an EMBL/GenBank/DDBJ whole genome shotgun (WGS) entry which is preliminary data.</text>
</comment>
<proteinExistence type="inferred from homology"/>
<evidence type="ECO:0000256" key="8">
    <source>
        <dbReference type="ARBA" id="ARBA00023136"/>
    </source>
</evidence>
<keyword evidence="4 9" id="KW-1003">Cell membrane</keyword>
<evidence type="ECO:0000256" key="2">
    <source>
        <dbReference type="ARBA" id="ARBA00004953"/>
    </source>
</evidence>
<keyword evidence="11" id="KW-1185">Reference proteome</keyword>
<reference evidence="10 11" key="1">
    <citation type="submission" date="2017-07" db="EMBL/GenBank/DDBJ databases">
        <title>Draft whole genome sequences of clinical Proprionibacteriaceae strains.</title>
        <authorList>
            <person name="Bernier A.-M."/>
            <person name="Bernard K."/>
            <person name="Domingo M.-C."/>
        </authorList>
    </citation>
    <scope>NUCLEOTIDE SEQUENCE [LARGE SCALE GENOMIC DNA]</scope>
    <source>
        <strain evidence="10 11">NML 030167</strain>
    </source>
</reference>
<evidence type="ECO:0000256" key="6">
    <source>
        <dbReference type="ARBA" id="ARBA00022692"/>
    </source>
</evidence>
<dbReference type="PANTHER" id="PTHR34308">
    <property type="entry name" value="COBALAMIN BIOSYNTHESIS PROTEIN CBIB"/>
    <property type="match status" value="1"/>
</dbReference>
<keyword evidence="6 9" id="KW-0812">Transmembrane</keyword>
<keyword evidence="7 9" id="KW-1133">Transmembrane helix</keyword>
<dbReference type="AlphaFoldDB" id="A0A255GAN7"/>
<dbReference type="NCBIfam" id="NF002276">
    <property type="entry name" value="PRK01209.1-4"/>
    <property type="match status" value="1"/>
</dbReference>
<name>A0A255GAN7_9ACTN</name>
<dbReference type="PANTHER" id="PTHR34308:SF1">
    <property type="entry name" value="COBALAMIN BIOSYNTHESIS PROTEIN CBIB"/>
    <property type="match status" value="1"/>
</dbReference>
<comment type="pathway">
    <text evidence="2 9">Cofactor biosynthesis; adenosylcobalamin biosynthesis.</text>
</comment>
<gene>
    <name evidence="9" type="primary">cobD</name>
    <name evidence="10" type="ORF">CGZ94_12505</name>
</gene>
<dbReference type="GO" id="GO:0005886">
    <property type="term" value="C:plasma membrane"/>
    <property type="evidence" value="ECO:0007669"/>
    <property type="project" value="UniProtKB-SubCell"/>
</dbReference>
<dbReference type="UniPathway" id="UPA00148"/>
<evidence type="ECO:0000313" key="11">
    <source>
        <dbReference type="Proteomes" id="UP000215896"/>
    </source>
</evidence>
<comment type="similarity">
    <text evidence="3 9">Belongs to the CobD/CbiB family.</text>
</comment>
<evidence type="ECO:0000256" key="7">
    <source>
        <dbReference type="ARBA" id="ARBA00022989"/>
    </source>
</evidence>
<dbReference type="HAMAP" id="MF_00024">
    <property type="entry name" value="CobD_CbiB"/>
    <property type="match status" value="1"/>
</dbReference>
<dbReference type="GO" id="GO:0009236">
    <property type="term" value="P:cobalamin biosynthetic process"/>
    <property type="evidence" value="ECO:0007669"/>
    <property type="project" value="UniProtKB-UniRule"/>
</dbReference>